<evidence type="ECO:0000313" key="1">
    <source>
        <dbReference type="EMBL" id="JAS85300.1"/>
    </source>
</evidence>
<sequence>AIQTGNGLVEAKHPALSVHLLVACLRRPVSDVVHNRIIEEIRVLGDIRDKLPEGLVCDAIDVHVVDEDAPGADAPDLEYGPDKRRLPYAVPPDHRDLFSPLDFKVDIFCKDLLVRPER</sequence>
<protein>
    <submittedName>
        <fullName evidence="1">Uncharacterized protein</fullName>
    </submittedName>
</protein>
<gene>
    <name evidence="1" type="ORF">g.59110</name>
</gene>
<dbReference type="AlphaFoldDB" id="A0A1B6IEH9"/>
<name>A0A1B6IEH9_9HEMI</name>
<proteinExistence type="predicted"/>
<accession>A0A1B6IEH9</accession>
<organism evidence="1">
    <name type="scientific">Homalodisca liturata</name>
    <dbReference type="NCBI Taxonomy" id="320908"/>
    <lineage>
        <taxon>Eukaryota</taxon>
        <taxon>Metazoa</taxon>
        <taxon>Ecdysozoa</taxon>
        <taxon>Arthropoda</taxon>
        <taxon>Hexapoda</taxon>
        <taxon>Insecta</taxon>
        <taxon>Pterygota</taxon>
        <taxon>Neoptera</taxon>
        <taxon>Paraneoptera</taxon>
        <taxon>Hemiptera</taxon>
        <taxon>Auchenorrhyncha</taxon>
        <taxon>Membracoidea</taxon>
        <taxon>Cicadellidae</taxon>
        <taxon>Cicadellinae</taxon>
        <taxon>Proconiini</taxon>
        <taxon>Homalodisca</taxon>
    </lineage>
</organism>
<feature type="non-terminal residue" evidence="1">
    <location>
        <position position="1"/>
    </location>
</feature>
<reference evidence="1" key="1">
    <citation type="submission" date="2015-11" db="EMBL/GenBank/DDBJ databases">
        <title>De novo transcriptome assembly of four potential Pierce s Disease insect vectors from Arizona vineyards.</title>
        <authorList>
            <person name="Tassone E.E."/>
        </authorList>
    </citation>
    <scope>NUCLEOTIDE SEQUENCE</scope>
</reference>
<feature type="non-terminal residue" evidence="1">
    <location>
        <position position="118"/>
    </location>
</feature>
<dbReference type="EMBL" id="GECU01022406">
    <property type="protein sequence ID" value="JAS85300.1"/>
    <property type="molecule type" value="Transcribed_RNA"/>
</dbReference>